<protein>
    <recommendedName>
        <fullName evidence="3">Pyruvate dehydrogenase (acetyl-transferring)</fullName>
    </recommendedName>
</protein>
<evidence type="ECO:0000313" key="2">
    <source>
        <dbReference type="Proteomes" id="UP001243846"/>
    </source>
</evidence>
<organism evidence="1 2">
    <name type="scientific">Paracoccus cavernae</name>
    <dbReference type="NCBI Taxonomy" id="1571207"/>
    <lineage>
        <taxon>Bacteria</taxon>
        <taxon>Pseudomonadati</taxon>
        <taxon>Pseudomonadota</taxon>
        <taxon>Alphaproteobacteria</taxon>
        <taxon>Rhodobacterales</taxon>
        <taxon>Paracoccaceae</taxon>
        <taxon>Paracoccus</taxon>
    </lineage>
</organism>
<dbReference type="Proteomes" id="UP001243846">
    <property type="component" value="Unassembled WGS sequence"/>
</dbReference>
<name>A0ABT8DCG1_9RHOB</name>
<dbReference type="EMBL" id="JAUFRC010000003">
    <property type="protein sequence ID" value="MDN3714026.1"/>
    <property type="molecule type" value="Genomic_DNA"/>
</dbReference>
<evidence type="ECO:0008006" key="3">
    <source>
        <dbReference type="Google" id="ProtNLM"/>
    </source>
</evidence>
<keyword evidence="2" id="KW-1185">Reference proteome</keyword>
<gene>
    <name evidence="1" type="ORF">QWZ10_23655</name>
</gene>
<accession>A0ABT8DCG1</accession>
<evidence type="ECO:0000313" key="1">
    <source>
        <dbReference type="EMBL" id="MDN3714026.1"/>
    </source>
</evidence>
<sequence>MSQLEPQAFGMVDPDPVETQEWTEALSAVASASGSERAQFLLRQLEGVARDNGVFLHGQPYSAYRNTIPWPSRAPIPAISPWRSG</sequence>
<reference evidence="2" key="1">
    <citation type="journal article" date="2019" name="Int. J. Syst. Evol. Microbiol.">
        <title>The Global Catalogue of Microorganisms (GCM) 10K type strain sequencing project: providing services to taxonomists for standard genome sequencing and annotation.</title>
        <authorList>
            <consortium name="The Broad Institute Genomics Platform"/>
            <consortium name="The Broad Institute Genome Sequencing Center for Infectious Disease"/>
            <person name="Wu L."/>
            <person name="Ma J."/>
        </authorList>
    </citation>
    <scope>NUCLEOTIDE SEQUENCE [LARGE SCALE GENOMIC DNA]</scope>
    <source>
        <strain evidence="2">CECT 8482</strain>
    </source>
</reference>
<comment type="caution">
    <text evidence="1">The sequence shown here is derived from an EMBL/GenBank/DDBJ whole genome shotgun (WGS) entry which is preliminary data.</text>
</comment>
<proteinExistence type="predicted"/>